<dbReference type="InterPro" id="IPR050535">
    <property type="entry name" value="DNA_Repair-Maintenance_Comp"/>
</dbReference>
<dbReference type="InterPro" id="IPR029052">
    <property type="entry name" value="Metallo-depent_PP-like"/>
</dbReference>
<dbReference type="PIRSF" id="PIRSF033091">
    <property type="entry name" value="Pesterase_YhaO"/>
    <property type="match status" value="1"/>
</dbReference>
<dbReference type="Proteomes" id="UP000318288">
    <property type="component" value="Unassembled WGS sequence"/>
</dbReference>
<comment type="caution">
    <text evidence="3">The sequence shown here is derived from an EMBL/GenBank/DDBJ whole genome shotgun (WGS) entry which is preliminary data.</text>
</comment>
<gene>
    <name evidence="3" type="primary">yhaO_2</name>
    <name evidence="3" type="ORF">Poly51_46890</name>
</gene>
<reference evidence="3 4" key="1">
    <citation type="submission" date="2019-02" db="EMBL/GenBank/DDBJ databases">
        <title>Deep-cultivation of Planctomycetes and their phenomic and genomic characterization uncovers novel biology.</title>
        <authorList>
            <person name="Wiegand S."/>
            <person name="Jogler M."/>
            <person name="Boedeker C."/>
            <person name="Pinto D."/>
            <person name="Vollmers J."/>
            <person name="Rivas-Marin E."/>
            <person name="Kohn T."/>
            <person name="Peeters S.H."/>
            <person name="Heuer A."/>
            <person name="Rast P."/>
            <person name="Oberbeckmann S."/>
            <person name="Bunk B."/>
            <person name="Jeske O."/>
            <person name="Meyerdierks A."/>
            <person name="Storesund J.E."/>
            <person name="Kallscheuer N."/>
            <person name="Luecker S."/>
            <person name="Lage O.M."/>
            <person name="Pohl T."/>
            <person name="Merkel B.J."/>
            <person name="Hornburger P."/>
            <person name="Mueller R.-W."/>
            <person name="Bruemmer F."/>
            <person name="Labrenz M."/>
            <person name="Spormann A.M."/>
            <person name="Op Den Camp H."/>
            <person name="Overmann J."/>
            <person name="Amann R."/>
            <person name="Jetten M.S.M."/>
            <person name="Mascher T."/>
            <person name="Medema M.H."/>
            <person name="Devos D.P."/>
            <person name="Kaster A.-K."/>
            <person name="Ovreas L."/>
            <person name="Rohde M."/>
            <person name="Galperin M.Y."/>
            <person name="Jogler C."/>
        </authorList>
    </citation>
    <scope>NUCLEOTIDE SEQUENCE [LARGE SCALE GENOMIC DNA]</scope>
    <source>
        <strain evidence="3 4">Poly51</strain>
    </source>
</reference>
<dbReference type="PANTHER" id="PTHR30337">
    <property type="entry name" value="COMPONENT OF ATP-DEPENDENT DSDNA EXONUCLEASE"/>
    <property type="match status" value="1"/>
</dbReference>
<proteinExistence type="predicted"/>
<feature type="domain" description="Calcineurin-like phosphoesterase" evidence="2">
    <location>
        <begin position="6"/>
        <end position="166"/>
    </location>
</feature>
<dbReference type="InterPro" id="IPR004843">
    <property type="entry name" value="Calcineurin-like_PHP"/>
</dbReference>
<dbReference type="SUPFAM" id="SSF56300">
    <property type="entry name" value="Metallo-dependent phosphatases"/>
    <property type="match status" value="1"/>
</dbReference>
<dbReference type="AlphaFoldDB" id="A0A5C6EK31"/>
<evidence type="ECO:0000313" key="4">
    <source>
        <dbReference type="Proteomes" id="UP000318288"/>
    </source>
</evidence>
<evidence type="ECO:0000259" key="2">
    <source>
        <dbReference type="Pfam" id="PF00149"/>
    </source>
</evidence>
<name>A0A5C6EK31_9BACT</name>
<dbReference type="Pfam" id="PF00149">
    <property type="entry name" value="Metallophos"/>
    <property type="match status" value="1"/>
</dbReference>
<sequence length="393" mass="43588">MVSLADLAERERVDFVLIAGDIYDGTWDTADTGLYFLKWLDRLQKSGIEVYAISGNHDAQSKMTNVFRLPNNPSGKPVMLSSSEAETILLDDLDVAIHGRGFAQQAEAENLVRQYPPAQPGMFNIGMLHTSLDGTSGGVHHRYAPCKPTDLISRGYDYWALGHIHTRKHHHKPGETPIVFPGNIQGRHIRESGPKGCEVVTVDDAQNISMQFVPLDVFRWDICDINVDGVDDADDLLSRFAASMRETVTRGDGLPMAIRVIVSGTSTAHDTWLSEPDKWSRQMRADAITLGGADVWIEKVKFETRPLKQLTAEDVASGPIAEVLRLFDELAVDDELARELDRELDDLRGKLPGELLNGTDAIATKDDLQKLRSIVSEIQPMLLHRLTSEEVAS</sequence>
<dbReference type="CDD" id="cd00840">
    <property type="entry name" value="MPP_Mre11_N"/>
    <property type="match status" value="1"/>
</dbReference>
<accession>A0A5C6EK31</accession>
<dbReference type="GO" id="GO:0016787">
    <property type="term" value="F:hydrolase activity"/>
    <property type="evidence" value="ECO:0007669"/>
    <property type="project" value="UniProtKB-KW"/>
</dbReference>
<dbReference type="PANTHER" id="PTHR30337:SF7">
    <property type="entry name" value="PHOSPHOESTERASE"/>
    <property type="match status" value="1"/>
</dbReference>
<dbReference type="EMBL" id="SJPW01000006">
    <property type="protein sequence ID" value="TWU48785.1"/>
    <property type="molecule type" value="Genomic_DNA"/>
</dbReference>
<keyword evidence="1" id="KW-0378">Hydrolase</keyword>
<dbReference type="Gene3D" id="3.60.21.10">
    <property type="match status" value="1"/>
</dbReference>
<evidence type="ECO:0000256" key="1">
    <source>
        <dbReference type="ARBA" id="ARBA00022801"/>
    </source>
</evidence>
<evidence type="ECO:0000313" key="3">
    <source>
        <dbReference type="EMBL" id="TWU48785.1"/>
    </source>
</evidence>
<dbReference type="InterPro" id="IPR041796">
    <property type="entry name" value="Mre11_N"/>
</dbReference>
<protein>
    <submittedName>
        <fullName evidence="3">Putative metallophosphoesterase YhaO</fullName>
    </submittedName>
</protein>
<organism evidence="3 4">
    <name type="scientific">Rubripirellula tenax</name>
    <dbReference type="NCBI Taxonomy" id="2528015"/>
    <lineage>
        <taxon>Bacteria</taxon>
        <taxon>Pseudomonadati</taxon>
        <taxon>Planctomycetota</taxon>
        <taxon>Planctomycetia</taxon>
        <taxon>Pirellulales</taxon>
        <taxon>Pirellulaceae</taxon>
        <taxon>Rubripirellula</taxon>
    </lineage>
</organism>
<dbReference type="InterPro" id="IPR014576">
    <property type="entry name" value="Pesterase_YhaO"/>
</dbReference>
<keyword evidence="4" id="KW-1185">Reference proteome</keyword>